<dbReference type="GO" id="GO:0005730">
    <property type="term" value="C:nucleolus"/>
    <property type="evidence" value="ECO:0007669"/>
    <property type="project" value="TreeGrafter"/>
</dbReference>
<dbReference type="Pfam" id="PF01138">
    <property type="entry name" value="RNase_PH"/>
    <property type="match status" value="1"/>
</dbReference>
<dbReference type="GO" id="GO:0000177">
    <property type="term" value="C:cytoplasmic exosome (RNase complex)"/>
    <property type="evidence" value="ECO:0007669"/>
    <property type="project" value="TreeGrafter"/>
</dbReference>
<comment type="caution">
    <text evidence="3">The sequence shown here is derived from an EMBL/GenBank/DDBJ whole genome shotgun (WGS) entry which is preliminary data.</text>
</comment>
<dbReference type="EMBL" id="CANHGI010000003">
    <property type="protein sequence ID" value="CAI5444750.1"/>
    <property type="molecule type" value="Genomic_DNA"/>
</dbReference>
<dbReference type="GO" id="GO:0003723">
    <property type="term" value="F:RNA binding"/>
    <property type="evidence" value="ECO:0007669"/>
    <property type="project" value="TreeGrafter"/>
</dbReference>
<evidence type="ECO:0000313" key="4">
    <source>
        <dbReference type="Proteomes" id="UP001152747"/>
    </source>
</evidence>
<sequence length="240" mass="25880">MPKIRSNLCVPLEALKKVGNVEEKMEIGEERNLEKFRDLCVKCGVFGAKDGSGYAEFGNTMVLAQINGPDGDGKWEENYAKITISLKGVDEQKNAQYRGQITSAISAIIFANKYPGKVIDIEVTVLADDGGILAASLVAASLALAHSGIENMGLMSAAHIGLTKSGKYITDPNIEEIDKNEIIGGITLAIVPNINQITCTDIYGRIPLPKIPDLLEFSKNRAISIIPTLHKAVLNSVKEK</sequence>
<dbReference type="InterPro" id="IPR020568">
    <property type="entry name" value="Ribosomal_Su5_D2-typ_SF"/>
</dbReference>
<dbReference type="GO" id="GO:0000176">
    <property type="term" value="C:nuclear exosome (RNase complex)"/>
    <property type="evidence" value="ECO:0007669"/>
    <property type="project" value="TreeGrafter"/>
</dbReference>
<evidence type="ECO:0000256" key="1">
    <source>
        <dbReference type="ARBA" id="ARBA00006678"/>
    </source>
</evidence>
<dbReference type="SUPFAM" id="SSF55666">
    <property type="entry name" value="Ribonuclease PH domain 2-like"/>
    <property type="match status" value="1"/>
</dbReference>
<dbReference type="PANTHER" id="PTHR11953:SF0">
    <property type="entry name" value="EXOSOME COMPLEX COMPONENT RRP41"/>
    <property type="match status" value="1"/>
</dbReference>
<organism evidence="3 4">
    <name type="scientific">Caenorhabditis angaria</name>
    <dbReference type="NCBI Taxonomy" id="860376"/>
    <lineage>
        <taxon>Eukaryota</taxon>
        <taxon>Metazoa</taxon>
        <taxon>Ecdysozoa</taxon>
        <taxon>Nematoda</taxon>
        <taxon>Chromadorea</taxon>
        <taxon>Rhabditida</taxon>
        <taxon>Rhabditina</taxon>
        <taxon>Rhabditomorpha</taxon>
        <taxon>Rhabditoidea</taxon>
        <taxon>Rhabditidae</taxon>
        <taxon>Peloderinae</taxon>
        <taxon>Caenorhabditis</taxon>
    </lineage>
</organism>
<dbReference type="OrthoDB" id="2504340at2759"/>
<evidence type="ECO:0000259" key="2">
    <source>
        <dbReference type="Pfam" id="PF01138"/>
    </source>
</evidence>
<accession>A0A9P1IHK2</accession>
<evidence type="ECO:0000313" key="3">
    <source>
        <dbReference type="EMBL" id="CAI5444750.1"/>
    </source>
</evidence>
<gene>
    <name evidence="3" type="ORF">CAMP_LOCUS7387</name>
</gene>
<dbReference type="PANTHER" id="PTHR11953">
    <property type="entry name" value="EXOSOME COMPLEX COMPONENT"/>
    <property type="match status" value="1"/>
</dbReference>
<dbReference type="Proteomes" id="UP001152747">
    <property type="component" value="Unassembled WGS sequence"/>
</dbReference>
<dbReference type="Gene3D" id="3.30.230.70">
    <property type="entry name" value="GHMP Kinase, N-terminal domain"/>
    <property type="match status" value="1"/>
</dbReference>
<protein>
    <recommendedName>
        <fullName evidence="2">Exoribonuclease phosphorolytic domain-containing protein</fullName>
    </recommendedName>
</protein>
<keyword evidence="4" id="KW-1185">Reference proteome</keyword>
<dbReference type="GO" id="GO:0071028">
    <property type="term" value="P:nuclear mRNA surveillance"/>
    <property type="evidence" value="ECO:0007669"/>
    <property type="project" value="TreeGrafter"/>
</dbReference>
<dbReference type="AlphaFoldDB" id="A0A9P1IHK2"/>
<dbReference type="GO" id="GO:0016075">
    <property type="term" value="P:rRNA catabolic process"/>
    <property type="evidence" value="ECO:0007669"/>
    <property type="project" value="TreeGrafter"/>
</dbReference>
<proteinExistence type="inferred from homology"/>
<feature type="domain" description="Exoribonuclease phosphorolytic" evidence="2">
    <location>
        <begin position="36"/>
        <end position="150"/>
    </location>
</feature>
<dbReference type="InterPro" id="IPR027408">
    <property type="entry name" value="PNPase/RNase_PH_dom_sf"/>
</dbReference>
<dbReference type="InterPro" id="IPR036345">
    <property type="entry name" value="ExoRNase_PH_dom2_sf"/>
</dbReference>
<dbReference type="GO" id="GO:0034475">
    <property type="term" value="P:U4 snRNA 3'-end processing"/>
    <property type="evidence" value="ECO:0007669"/>
    <property type="project" value="TreeGrafter"/>
</dbReference>
<dbReference type="InterPro" id="IPR050080">
    <property type="entry name" value="RNase_PH"/>
</dbReference>
<reference evidence="3" key="1">
    <citation type="submission" date="2022-11" db="EMBL/GenBank/DDBJ databases">
        <authorList>
            <person name="Kikuchi T."/>
        </authorList>
    </citation>
    <scope>NUCLEOTIDE SEQUENCE</scope>
    <source>
        <strain evidence="3">PS1010</strain>
    </source>
</reference>
<comment type="similarity">
    <text evidence="1">Belongs to the RNase PH family.</text>
</comment>
<dbReference type="SUPFAM" id="SSF54211">
    <property type="entry name" value="Ribosomal protein S5 domain 2-like"/>
    <property type="match status" value="1"/>
</dbReference>
<dbReference type="GO" id="GO:0071051">
    <property type="term" value="P:poly(A)-dependent snoRNA 3'-end processing"/>
    <property type="evidence" value="ECO:0007669"/>
    <property type="project" value="TreeGrafter"/>
</dbReference>
<dbReference type="InterPro" id="IPR001247">
    <property type="entry name" value="ExoRNase_PH_dom1"/>
</dbReference>
<name>A0A9P1IHK2_9PELO</name>